<feature type="active site" description="Acyl-ester intermediate" evidence="13">
    <location>
        <position position="82"/>
    </location>
</feature>
<feature type="chain" id="PRO_5002908625" description="serine-type D-Ala-D-Ala carboxypeptidase" evidence="17">
    <location>
        <begin position="24"/>
        <end position="404"/>
    </location>
</feature>
<evidence type="ECO:0000256" key="13">
    <source>
        <dbReference type="PIRSR" id="PIRSR618044-1"/>
    </source>
</evidence>
<feature type="compositionally biased region" description="Pro residues" evidence="16">
    <location>
        <begin position="27"/>
        <end position="37"/>
    </location>
</feature>
<keyword evidence="10" id="KW-0573">Peptidoglycan synthesis</keyword>
<dbReference type="SUPFAM" id="SSF69189">
    <property type="entry name" value="Penicillin-binding protein associated domain"/>
    <property type="match status" value="1"/>
</dbReference>
<keyword evidence="7 17" id="KW-0732">Signal</keyword>
<dbReference type="UniPathway" id="UPA00219"/>
<evidence type="ECO:0000256" key="12">
    <source>
        <dbReference type="ARBA" id="ARBA00034000"/>
    </source>
</evidence>
<dbReference type="Pfam" id="PF00768">
    <property type="entry name" value="Peptidase_S11"/>
    <property type="match status" value="1"/>
</dbReference>
<dbReference type="HOGENOM" id="CLU_027070_8_1_6"/>
<evidence type="ECO:0000313" key="19">
    <source>
        <dbReference type="EMBL" id="ACO77088.1"/>
    </source>
</evidence>
<organism evidence="19 20">
    <name type="scientific">Azotobacter vinelandii (strain DJ / ATCC BAA-1303)</name>
    <dbReference type="NCBI Taxonomy" id="322710"/>
    <lineage>
        <taxon>Bacteria</taxon>
        <taxon>Pseudomonadati</taxon>
        <taxon>Pseudomonadota</taxon>
        <taxon>Gammaproteobacteria</taxon>
        <taxon>Pseudomonadales</taxon>
        <taxon>Pseudomonadaceae</taxon>
        <taxon>Azotobacter</taxon>
    </lineage>
</organism>
<dbReference type="PANTHER" id="PTHR21581:SF6">
    <property type="entry name" value="TRAFFICKING PROTEIN PARTICLE COMPLEX SUBUNIT 12"/>
    <property type="match status" value="1"/>
</dbReference>
<dbReference type="Proteomes" id="UP000002424">
    <property type="component" value="Chromosome"/>
</dbReference>
<evidence type="ECO:0000256" key="14">
    <source>
        <dbReference type="PIRSR" id="PIRSR618044-2"/>
    </source>
</evidence>
<evidence type="ECO:0000259" key="18">
    <source>
        <dbReference type="SMART" id="SM00936"/>
    </source>
</evidence>
<accession>C1DMQ8</accession>
<evidence type="ECO:0000256" key="16">
    <source>
        <dbReference type="SAM" id="MobiDB-lite"/>
    </source>
</evidence>
<dbReference type="AlphaFoldDB" id="C1DMQ8"/>
<dbReference type="STRING" id="322710.Avin_08430"/>
<dbReference type="GO" id="GO:0009252">
    <property type="term" value="P:peptidoglycan biosynthetic process"/>
    <property type="evidence" value="ECO:0007669"/>
    <property type="project" value="UniProtKB-UniPathway"/>
</dbReference>
<dbReference type="InterPro" id="IPR012338">
    <property type="entry name" value="Beta-lactam/transpept-like"/>
</dbReference>
<feature type="active site" description="Proton acceptor" evidence="13">
    <location>
        <position position="85"/>
    </location>
</feature>
<dbReference type="PRINTS" id="PR00725">
    <property type="entry name" value="DADACBPTASE1"/>
</dbReference>
<evidence type="ECO:0000256" key="7">
    <source>
        <dbReference type="ARBA" id="ARBA00022729"/>
    </source>
</evidence>
<name>C1DMQ8_AZOVD</name>
<dbReference type="SUPFAM" id="SSF56601">
    <property type="entry name" value="beta-lactamase/transpeptidase-like"/>
    <property type="match status" value="1"/>
</dbReference>
<keyword evidence="5 19" id="KW-0121">Carboxypeptidase</keyword>
<evidence type="ECO:0000256" key="6">
    <source>
        <dbReference type="ARBA" id="ARBA00022670"/>
    </source>
</evidence>
<dbReference type="OrthoDB" id="9795979at2"/>
<dbReference type="InterPro" id="IPR001967">
    <property type="entry name" value="Peptidase_S11_N"/>
</dbReference>
<evidence type="ECO:0000313" key="20">
    <source>
        <dbReference type="Proteomes" id="UP000002424"/>
    </source>
</evidence>
<dbReference type="PANTHER" id="PTHR21581">
    <property type="entry name" value="D-ALANYL-D-ALANINE CARBOXYPEPTIDASE"/>
    <property type="match status" value="1"/>
</dbReference>
<dbReference type="Gene3D" id="3.40.710.10">
    <property type="entry name" value="DD-peptidase/beta-lactamase superfamily"/>
    <property type="match status" value="1"/>
</dbReference>
<gene>
    <name evidence="19" type="primary">dacA</name>
    <name evidence="19" type="ordered locus">Avin_08430</name>
</gene>
<dbReference type="eggNOG" id="COG1686">
    <property type="taxonomic scope" value="Bacteria"/>
</dbReference>
<evidence type="ECO:0000256" key="5">
    <source>
        <dbReference type="ARBA" id="ARBA00022645"/>
    </source>
</evidence>
<feature type="active site" evidence="13">
    <location>
        <position position="142"/>
    </location>
</feature>
<dbReference type="RefSeq" id="WP_012699513.1">
    <property type="nucleotide sequence ID" value="NC_012560.1"/>
</dbReference>
<dbReference type="InterPro" id="IPR015956">
    <property type="entry name" value="Peniciliin-bd_prot_C_sf"/>
</dbReference>
<evidence type="ECO:0000256" key="3">
    <source>
        <dbReference type="ARBA" id="ARBA00007164"/>
    </source>
</evidence>
<dbReference type="GeneID" id="88184226"/>
<dbReference type="InterPro" id="IPR037167">
    <property type="entry name" value="Peptidase_S11_C_sf"/>
</dbReference>
<dbReference type="SMART" id="SM00936">
    <property type="entry name" value="PBP5_C"/>
    <property type="match status" value="1"/>
</dbReference>
<dbReference type="GO" id="GO:0008360">
    <property type="term" value="P:regulation of cell shape"/>
    <property type="evidence" value="ECO:0007669"/>
    <property type="project" value="UniProtKB-KW"/>
</dbReference>
<evidence type="ECO:0000256" key="17">
    <source>
        <dbReference type="SAM" id="SignalP"/>
    </source>
</evidence>
<evidence type="ECO:0000256" key="4">
    <source>
        <dbReference type="ARBA" id="ARBA00012448"/>
    </source>
</evidence>
<keyword evidence="6" id="KW-0645">Protease</keyword>
<dbReference type="EnsemblBacteria" id="ACO77088">
    <property type="protein sequence ID" value="ACO77088"/>
    <property type="gene ID" value="Avin_08430"/>
</dbReference>
<evidence type="ECO:0000256" key="9">
    <source>
        <dbReference type="ARBA" id="ARBA00022960"/>
    </source>
</evidence>
<dbReference type="EMBL" id="CP001157">
    <property type="protein sequence ID" value="ACO77088.1"/>
    <property type="molecule type" value="Genomic_DNA"/>
</dbReference>
<dbReference type="EC" id="3.4.16.4" evidence="4"/>
<evidence type="ECO:0000256" key="8">
    <source>
        <dbReference type="ARBA" id="ARBA00022801"/>
    </source>
</evidence>
<evidence type="ECO:0000256" key="2">
    <source>
        <dbReference type="ARBA" id="ARBA00004752"/>
    </source>
</evidence>
<dbReference type="GO" id="GO:0071555">
    <property type="term" value="P:cell wall organization"/>
    <property type="evidence" value="ECO:0007669"/>
    <property type="project" value="UniProtKB-KW"/>
</dbReference>
<sequence>MKTTRLVQRLFLALLIGVPSAWAAEPQPQPQPQPTPAPARAAEPQAIPAPPQLASTAYLLMDAASGQVLIESNGEQRLPPASLTKLMTAYIATLEIKRGQIKESDLVTVSERAWRTGGSRMFIQVGTQVSVSDLLHGIIIQSGNDSSVALAEHIAGSEDAFADMMNATAQRLGLSNTHFMNATGLPHAEHYSSAHDMARLARAIIYDDPAHYAIYAQKEFFWNNIKQPNRNLLLWRDKTVDGLKTGHTEEAGYCLVASAVRDGQRLIAVVFGTKSEQARAAETQKLLTYGFRFFETQTFFQKNVELARSPVWKGASNEVRIGLAEDLTLTMPRGQLKQLTTTSAFEPQLIAPIQQGAVVGKVEVRLGEQVLRSADLVALDAVEEGGLFRRLWDSIRLFFYSLFN</sequence>
<protein>
    <recommendedName>
        <fullName evidence="4">serine-type D-Ala-D-Ala carboxypeptidase</fullName>
        <ecNumber evidence="4">3.4.16.4</ecNumber>
    </recommendedName>
</protein>
<dbReference type="Pfam" id="PF07943">
    <property type="entry name" value="PBP5_C"/>
    <property type="match status" value="1"/>
</dbReference>
<feature type="domain" description="Peptidase S11 D-Ala-D-Ala carboxypeptidase A C-terminal" evidence="18">
    <location>
        <begin position="294"/>
        <end position="384"/>
    </location>
</feature>
<evidence type="ECO:0000256" key="11">
    <source>
        <dbReference type="ARBA" id="ARBA00023316"/>
    </source>
</evidence>
<feature type="binding site" evidence="14">
    <location>
        <position position="244"/>
    </location>
    <ligand>
        <name>substrate</name>
    </ligand>
</feature>
<keyword evidence="8" id="KW-0378">Hydrolase</keyword>
<evidence type="ECO:0000256" key="15">
    <source>
        <dbReference type="RuleBase" id="RU004016"/>
    </source>
</evidence>
<comment type="similarity">
    <text evidence="3 15">Belongs to the peptidase S11 family.</text>
</comment>
<comment type="function">
    <text evidence="1">Removes C-terminal D-alanyl residues from sugar-peptide cell wall precursors.</text>
</comment>
<feature type="region of interest" description="Disordered" evidence="16">
    <location>
        <begin position="24"/>
        <end position="44"/>
    </location>
</feature>
<evidence type="ECO:0000256" key="10">
    <source>
        <dbReference type="ARBA" id="ARBA00022984"/>
    </source>
</evidence>
<comment type="pathway">
    <text evidence="2">Cell wall biogenesis; peptidoglycan biosynthesis.</text>
</comment>
<dbReference type="GO" id="GO:0006508">
    <property type="term" value="P:proteolysis"/>
    <property type="evidence" value="ECO:0007669"/>
    <property type="project" value="UniProtKB-KW"/>
</dbReference>
<feature type="signal peptide" evidence="17">
    <location>
        <begin position="1"/>
        <end position="23"/>
    </location>
</feature>
<dbReference type="Gene3D" id="2.60.410.10">
    <property type="entry name" value="D-Ala-D-Ala carboxypeptidase, C-terminal domain"/>
    <property type="match status" value="1"/>
</dbReference>
<reference evidence="19 20" key="1">
    <citation type="journal article" date="2009" name="J. Bacteriol.">
        <title>Genome sequence of Azotobacter vinelandii, an obligate aerobe specialized to support diverse anaerobic metabolic processes.</title>
        <authorList>
            <person name="Setubal J.C."/>
            <person name="dos Santos P."/>
            <person name="Goldman B.S."/>
            <person name="Ertesvag H."/>
            <person name="Espin G."/>
            <person name="Rubio L.M."/>
            <person name="Valla S."/>
            <person name="Almeida N.F."/>
            <person name="Balasubramanian D."/>
            <person name="Cromes L."/>
            <person name="Curatti L."/>
            <person name="Du Z."/>
            <person name="Godsy E."/>
            <person name="Goodner B."/>
            <person name="Hellner-Burris K."/>
            <person name="Hernandez J.A."/>
            <person name="Houmiel K."/>
            <person name="Imperial J."/>
            <person name="Kennedy C."/>
            <person name="Larson T.J."/>
            <person name="Latreille P."/>
            <person name="Ligon L.S."/>
            <person name="Lu J."/>
            <person name="Maerk M."/>
            <person name="Miller N.M."/>
            <person name="Norton S."/>
            <person name="O'Carroll I.P."/>
            <person name="Paulsen I."/>
            <person name="Raulfs E.C."/>
            <person name="Roemer R."/>
            <person name="Rosser J."/>
            <person name="Segura D."/>
            <person name="Slater S."/>
            <person name="Stricklin S.L."/>
            <person name="Studholme D.J."/>
            <person name="Sun J."/>
            <person name="Viana C.J."/>
            <person name="Wallin E."/>
            <person name="Wang B."/>
            <person name="Wheeler C."/>
            <person name="Zhu H."/>
            <person name="Dean D.R."/>
            <person name="Dixon R."/>
            <person name="Wood D."/>
        </authorList>
    </citation>
    <scope>NUCLEOTIDE SEQUENCE [LARGE SCALE GENOMIC DNA]</scope>
    <source>
        <strain evidence="20">DJ / ATCC BAA-1303</strain>
    </source>
</reference>
<evidence type="ECO:0000256" key="1">
    <source>
        <dbReference type="ARBA" id="ARBA00003217"/>
    </source>
</evidence>
<proteinExistence type="inferred from homology"/>
<dbReference type="KEGG" id="avn:Avin_08430"/>
<comment type="catalytic activity">
    <reaction evidence="12">
        <text>Preferential cleavage: (Ac)2-L-Lys-D-Ala-|-D-Ala. Also transpeptidation of peptidyl-alanyl moieties that are N-acyl substituents of D-alanine.</text>
        <dbReference type="EC" id="3.4.16.4"/>
    </reaction>
</comment>
<keyword evidence="9" id="KW-0133">Cell shape</keyword>
<dbReference type="InterPro" id="IPR018044">
    <property type="entry name" value="Peptidase_S11"/>
</dbReference>
<dbReference type="InterPro" id="IPR012907">
    <property type="entry name" value="Peptidase_S11_C"/>
</dbReference>
<dbReference type="GO" id="GO:0009002">
    <property type="term" value="F:serine-type D-Ala-D-Ala carboxypeptidase activity"/>
    <property type="evidence" value="ECO:0007669"/>
    <property type="project" value="UniProtKB-EC"/>
</dbReference>
<keyword evidence="20" id="KW-1185">Reference proteome</keyword>
<keyword evidence="11" id="KW-0961">Cell wall biogenesis/degradation</keyword>